<proteinExistence type="predicted"/>
<name>A0A1G4IJG2_TRYEQ</name>
<accession>A0A1G4IJG2</accession>
<sequence length="343" mass="38400">MPRHLSSSLLQKSLTPGAARLLPQNLIPQRRPAPGRMTYRGPLLAELDRVRDTCTTEATSSGVVEESMVSNGAFDAVRPAALGSTSSVADEYLVPTPRATKLKKAAMAASRTPTFVLPNSRSATDGEGGARQANDERDGTNSSPQLFSIESYETQQRALRNIFNEAGRHCVRLRKDSKWLLEERRAFRQSHQRAPTTKEVSPHVDVALAPVGALKLSKYLSPCSASREVVEHSLLLHRTVTKSKLVQSSEKTLFRCLRCFHVYAARPRTLLRGEVAQSWLEYEAEAAKEERARQLARRPHLRKKKYSIGRQRASLANDPRCCPLCRSTKAQWMMEYVHHHTHG</sequence>
<gene>
    <name evidence="2" type="ORF">TEOVI_000424400</name>
</gene>
<comment type="caution">
    <text evidence="2">The sequence shown here is derived from an EMBL/GenBank/DDBJ whole genome shotgun (WGS) entry which is preliminary data.</text>
</comment>
<keyword evidence="3" id="KW-1185">Reference proteome</keyword>
<evidence type="ECO:0000313" key="2">
    <source>
        <dbReference type="EMBL" id="SCU72666.1"/>
    </source>
</evidence>
<evidence type="ECO:0000313" key="3">
    <source>
        <dbReference type="Proteomes" id="UP000195570"/>
    </source>
</evidence>
<dbReference type="GeneID" id="92378184"/>
<organism evidence="2 3">
    <name type="scientific">Trypanosoma equiperdum</name>
    <dbReference type="NCBI Taxonomy" id="5694"/>
    <lineage>
        <taxon>Eukaryota</taxon>
        <taxon>Discoba</taxon>
        <taxon>Euglenozoa</taxon>
        <taxon>Kinetoplastea</taxon>
        <taxon>Metakinetoplastina</taxon>
        <taxon>Trypanosomatida</taxon>
        <taxon>Trypanosomatidae</taxon>
        <taxon>Trypanosoma</taxon>
    </lineage>
</organism>
<dbReference type="CDD" id="cd23261">
    <property type="entry name" value="mt-LAF29-like"/>
    <property type="match status" value="1"/>
</dbReference>
<dbReference type="Proteomes" id="UP000195570">
    <property type="component" value="Unassembled WGS sequence"/>
</dbReference>
<dbReference type="RefSeq" id="XP_067083139.1">
    <property type="nucleotide sequence ID" value="XM_067227038.1"/>
</dbReference>
<dbReference type="VEuPathDB" id="TriTrypDB:TEOVI_000424400"/>
<dbReference type="EMBL" id="CZPT02001895">
    <property type="protein sequence ID" value="SCU72666.1"/>
    <property type="molecule type" value="Genomic_DNA"/>
</dbReference>
<evidence type="ECO:0000256" key="1">
    <source>
        <dbReference type="SAM" id="MobiDB-lite"/>
    </source>
</evidence>
<reference evidence="2" key="1">
    <citation type="submission" date="2016-09" db="EMBL/GenBank/DDBJ databases">
        <authorList>
            <person name="Hebert L."/>
            <person name="Moumen B."/>
        </authorList>
    </citation>
    <scope>NUCLEOTIDE SEQUENCE [LARGE SCALE GENOMIC DNA]</scope>
    <source>
        <strain evidence="2">OVI</strain>
    </source>
</reference>
<feature type="region of interest" description="Disordered" evidence="1">
    <location>
        <begin position="116"/>
        <end position="145"/>
    </location>
</feature>
<protein>
    <submittedName>
        <fullName evidence="2">Uncharacterized protein</fullName>
    </submittedName>
</protein>
<dbReference type="AlphaFoldDB" id="A0A1G4IJG2"/>